<organism evidence="2 3">
    <name type="scientific">Pieris brassicae</name>
    <name type="common">White butterfly</name>
    <name type="synonym">Large white butterfly</name>
    <dbReference type="NCBI Taxonomy" id="7116"/>
    <lineage>
        <taxon>Eukaryota</taxon>
        <taxon>Metazoa</taxon>
        <taxon>Ecdysozoa</taxon>
        <taxon>Arthropoda</taxon>
        <taxon>Hexapoda</taxon>
        <taxon>Insecta</taxon>
        <taxon>Pterygota</taxon>
        <taxon>Neoptera</taxon>
        <taxon>Endopterygota</taxon>
        <taxon>Lepidoptera</taxon>
        <taxon>Glossata</taxon>
        <taxon>Ditrysia</taxon>
        <taxon>Papilionoidea</taxon>
        <taxon>Pieridae</taxon>
        <taxon>Pierinae</taxon>
        <taxon>Pieris</taxon>
    </lineage>
</organism>
<sequence>MGVSKISFILLLVALSVQGDAEGFAPKTRGEEPETRVVGGKDAPQGLVKHQVALKTKGHRFFCGAAVID</sequence>
<accession>A0A9P0T265</accession>
<dbReference type="AlphaFoldDB" id="A0A9P0T265"/>
<reference evidence="2" key="1">
    <citation type="submission" date="2022-05" db="EMBL/GenBank/DDBJ databases">
        <authorList>
            <person name="Okamura Y."/>
        </authorList>
    </citation>
    <scope>NUCLEOTIDE SEQUENCE</scope>
</reference>
<dbReference type="InterPro" id="IPR009003">
    <property type="entry name" value="Peptidase_S1_PA"/>
</dbReference>
<keyword evidence="3" id="KW-1185">Reference proteome</keyword>
<gene>
    <name evidence="2" type="ORF">PIBRA_LOCUS2572</name>
</gene>
<comment type="caution">
    <text evidence="2">The sequence shown here is derived from an EMBL/GenBank/DDBJ whole genome shotgun (WGS) entry which is preliminary data.</text>
</comment>
<evidence type="ECO:0000313" key="3">
    <source>
        <dbReference type="Proteomes" id="UP001152562"/>
    </source>
</evidence>
<keyword evidence="1" id="KW-0732">Signal</keyword>
<dbReference type="Proteomes" id="UP001152562">
    <property type="component" value="Unassembled WGS sequence"/>
</dbReference>
<protein>
    <submittedName>
        <fullName evidence="2">Uncharacterized protein</fullName>
    </submittedName>
</protein>
<dbReference type="EMBL" id="CALOZG010000003">
    <property type="protein sequence ID" value="CAH4000030.1"/>
    <property type="molecule type" value="Genomic_DNA"/>
</dbReference>
<dbReference type="SUPFAM" id="SSF50494">
    <property type="entry name" value="Trypsin-like serine proteases"/>
    <property type="match status" value="1"/>
</dbReference>
<feature type="chain" id="PRO_5040287598" evidence="1">
    <location>
        <begin position="22"/>
        <end position="69"/>
    </location>
</feature>
<name>A0A9P0T265_PIEBR</name>
<evidence type="ECO:0000256" key="1">
    <source>
        <dbReference type="SAM" id="SignalP"/>
    </source>
</evidence>
<evidence type="ECO:0000313" key="2">
    <source>
        <dbReference type="EMBL" id="CAH4000030.1"/>
    </source>
</evidence>
<feature type="signal peptide" evidence="1">
    <location>
        <begin position="1"/>
        <end position="21"/>
    </location>
</feature>
<proteinExistence type="predicted"/>